<dbReference type="Pfam" id="PF15288">
    <property type="entry name" value="zf-CCHC_6"/>
    <property type="match status" value="1"/>
</dbReference>
<feature type="region of interest" description="Disordered" evidence="5">
    <location>
        <begin position="954"/>
        <end position="1018"/>
    </location>
</feature>
<feature type="region of interest" description="Disordered" evidence="5">
    <location>
        <begin position="1066"/>
        <end position="1090"/>
    </location>
</feature>
<keyword evidence="9" id="KW-1185">Reference proteome</keyword>
<dbReference type="EMBL" id="JANBQB010000172">
    <property type="protein sequence ID" value="KAJ1980371.1"/>
    <property type="molecule type" value="Genomic_DNA"/>
</dbReference>
<evidence type="ECO:0000256" key="5">
    <source>
        <dbReference type="SAM" id="MobiDB-lite"/>
    </source>
</evidence>
<dbReference type="Pfam" id="PF12157">
    <property type="entry name" value="DUF3591"/>
    <property type="match status" value="1"/>
</dbReference>
<evidence type="ECO:0000256" key="3">
    <source>
        <dbReference type="ARBA" id="ARBA00023163"/>
    </source>
</evidence>
<dbReference type="GO" id="GO:0005669">
    <property type="term" value="C:transcription factor TFIID complex"/>
    <property type="evidence" value="ECO:0007669"/>
    <property type="project" value="InterPro"/>
</dbReference>
<reference evidence="8" key="1">
    <citation type="submission" date="2022-07" db="EMBL/GenBank/DDBJ databases">
        <title>Phylogenomic reconstructions and comparative analyses of Kickxellomycotina fungi.</title>
        <authorList>
            <person name="Reynolds N.K."/>
            <person name="Stajich J.E."/>
            <person name="Barry K."/>
            <person name="Grigoriev I.V."/>
            <person name="Crous P."/>
            <person name="Smith M.E."/>
        </authorList>
    </citation>
    <scope>NUCLEOTIDE SEQUENCE</scope>
    <source>
        <strain evidence="8">RSA 567</strain>
    </source>
</reference>
<feature type="domain" description="Zinc knuckle" evidence="7">
    <location>
        <begin position="1144"/>
        <end position="1162"/>
    </location>
</feature>
<dbReference type="AlphaFoldDB" id="A0A9W8B8R1"/>
<keyword evidence="2" id="KW-0805">Transcription regulation</keyword>
<protein>
    <recommendedName>
        <fullName evidence="10">Transcription initiation factor TFIID subunit 1 histone acetyltransferase domain-containing protein</fullName>
    </recommendedName>
</protein>
<evidence type="ECO:0000256" key="1">
    <source>
        <dbReference type="ARBA" id="ARBA00004123"/>
    </source>
</evidence>
<feature type="region of interest" description="Disordered" evidence="5">
    <location>
        <begin position="1105"/>
        <end position="1139"/>
    </location>
</feature>
<comment type="caution">
    <text evidence="8">The sequence shown here is derived from an EMBL/GenBank/DDBJ whole genome shotgun (WGS) entry which is preliminary data.</text>
</comment>
<dbReference type="Proteomes" id="UP001151582">
    <property type="component" value="Unassembled WGS sequence"/>
</dbReference>
<dbReference type="PANTHER" id="PTHR13900:SF0">
    <property type="entry name" value="TRANSCRIPTION INITIATION FACTOR TFIID SUBUNIT 1"/>
    <property type="match status" value="1"/>
</dbReference>
<evidence type="ECO:0000313" key="8">
    <source>
        <dbReference type="EMBL" id="KAJ1980371.1"/>
    </source>
</evidence>
<feature type="compositionally biased region" description="Low complexity" evidence="5">
    <location>
        <begin position="231"/>
        <end position="248"/>
    </location>
</feature>
<feature type="compositionally biased region" description="Polar residues" evidence="5">
    <location>
        <begin position="982"/>
        <end position="995"/>
    </location>
</feature>
<feature type="region of interest" description="Disordered" evidence="5">
    <location>
        <begin position="189"/>
        <end position="260"/>
    </location>
</feature>
<comment type="subcellular location">
    <subcellularLocation>
        <location evidence="1">Nucleus</location>
    </subcellularLocation>
</comment>
<evidence type="ECO:0000259" key="7">
    <source>
        <dbReference type="Pfam" id="PF15288"/>
    </source>
</evidence>
<dbReference type="GO" id="GO:0051123">
    <property type="term" value="P:RNA polymerase II preinitiation complex assembly"/>
    <property type="evidence" value="ECO:0007669"/>
    <property type="project" value="TreeGrafter"/>
</dbReference>
<keyword evidence="3" id="KW-0804">Transcription</keyword>
<dbReference type="InterPro" id="IPR022591">
    <property type="entry name" value="TAF1_HAT_dom"/>
</dbReference>
<sequence length="1174" mass="130884">MSFARFLFGNVDKEGELEGFGSDDDDVKATLTAAIARDSSGDSQGLFQSLLGGSVFNESATADGPVSPQSSDLPPTVYRPPPSSTGQSTPGFLSPRLGHAGSDDAIKPMNGAIDFSDFNELAEDDLVGEDDLDDELLHVSSGDMGWSDQDTAMQTSPMVLASEGDMDWLNPLALGLEGLVDDPSALAASGLLQAPPSPAHLAPPPPAPRPAGGGDLNDDTLENLFNSPGTSSLEASPVPSPSLPAALVGPPSPVSPTADVRTVYPGFDRNQVLRFTEMFIPRIERSHILKKRRVLPQPALQAPLTVDQKHVFEKNRLPTMTDTHPSQFQRMAQSVRATADATDGVYAILESSDASDNANDNDAVPRPLVPPPHFPYAMSTLQAAQHPLDTDEWERQICWDGAPVSDAKAQELTASTPRNRGLLEGGWEKSIIWDRRHPFRPFSGLVLDTTDPHMLFEPIVDVAQAKAAKRKALKGAKDQLQMAVADEAEHRKQMQRIDKFNLSNDFFYAALQEGKVQRVRQTFGQLDLQHSIPALKLQPPLYKIKLTKADLRSWHRPHLSFPLHEPVGFSKLKTSKKHKRKLGGQAFKTTRDLTLKDTTPFILLEFSEEHPPIMSNAGMGSLLLNYYRKRDLQDQTNPQLDIGESFILDPADASPFFNFGNVEPGQTIPTLYNNLVRAPLFRHTPNTTDFLLIQSKYKGHTKLYLRPIASVFTVGQTYPMQEVPGPHSRKVTNTIKSRLQALSYRLIRRNPYHRLHMSKVARYFPEYPDTHIRLRLKEFLEFQRKGNNSGFWKLKPGAPLPTEEDVQKLLTPEMHCLYESMLVGECHLRDAGYGRSLGDDDEGTDESMSRLSVEEQLAPWITTRNFINATQGKAMLKLYGEGDPTGRGEGFSFIRVSMKDIFLRAGETVEEKLAEIKARPKSAHRYNVAEQQQIYREEIKRIWNAQFRALSNRAELSPSEDEADQADADHEPGAPGIFDGSTARSNEPSRATSPALSVDRSSVMDLDDDTASVTSKSSLLPADPTKRLVIRRWVRSPMTGEMLWQTEVIKDRQVINAYLRQRRIIESDQRHPSNATDQGEGATPLSDTSRQRALALKDRVQQQLESLQQRRQRRLSKEKARKAMHMTTMSMPQPHRQKKETIRRCGNCGQLGHMKTNRKCPKFSEMMAGLLPPR</sequence>
<proteinExistence type="predicted"/>
<evidence type="ECO:0000256" key="4">
    <source>
        <dbReference type="ARBA" id="ARBA00023242"/>
    </source>
</evidence>
<dbReference type="GO" id="GO:0004402">
    <property type="term" value="F:histone acetyltransferase activity"/>
    <property type="evidence" value="ECO:0007669"/>
    <property type="project" value="InterPro"/>
</dbReference>
<feature type="region of interest" description="Disordered" evidence="5">
    <location>
        <begin position="57"/>
        <end position="105"/>
    </location>
</feature>
<organism evidence="8 9">
    <name type="scientific">Dimargaris verticillata</name>
    <dbReference type="NCBI Taxonomy" id="2761393"/>
    <lineage>
        <taxon>Eukaryota</taxon>
        <taxon>Fungi</taxon>
        <taxon>Fungi incertae sedis</taxon>
        <taxon>Zoopagomycota</taxon>
        <taxon>Kickxellomycotina</taxon>
        <taxon>Dimargaritomycetes</taxon>
        <taxon>Dimargaritales</taxon>
        <taxon>Dimargaritaceae</taxon>
        <taxon>Dimargaris</taxon>
    </lineage>
</organism>
<feature type="compositionally biased region" description="Pro residues" evidence="5">
    <location>
        <begin position="195"/>
        <end position="209"/>
    </location>
</feature>
<keyword evidence="4" id="KW-0539">Nucleus</keyword>
<feature type="compositionally biased region" description="Basic residues" evidence="5">
    <location>
        <begin position="1110"/>
        <end position="1124"/>
    </location>
</feature>
<evidence type="ECO:0008006" key="10">
    <source>
        <dbReference type="Google" id="ProtNLM"/>
    </source>
</evidence>
<evidence type="ECO:0000256" key="2">
    <source>
        <dbReference type="ARBA" id="ARBA00023015"/>
    </source>
</evidence>
<evidence type="ECO:0000259" key="6">
    <source>
        <dbReference type="Pfam" id="PF12157"/>
    </source>
</evidence>
<dbReference type="OrthoDB" id="5752at2759"/>
<feature type="domain" description="Transcription initiation factor TFIID subunit 1 histone acetyltransferase" evidence="6">
    <location>
        <begin position="500"/>
        <end position="950"/>
    </location>
</feature>
<dbReference type="GO" id="GO:0017025">
    <property type="term" value="F:TBP-class protein binding"/>
    <property type="evidence" value="ECO:0007669"/>
    <property type="project" value="InterPro"/>
</dbReference>
<name>A0A9W8B8R1_9FUNG</name>
<evidence type="ECO:0000313" key="9">
    <source>
        <dbReference type="Proteomes" id="UP001151582"/>
    </source>
</evidence>
<dbReference type="InterPro" id="IPR040240">
    <property type="entry name" value="TAF1"/>
</dbReference>
<dbReference type="PANTHER" id="PTHR13900">
    <property type="entry name" value="TRANSCRIPTION INITIATION FACTOR TFIID"/>
    <property type="match status" value="1"/>
</dbReference>
<gene>
    <name evidence="8" type="ORF">H4R34_002484</name>
</gene>
<accession>A0A9W8B8R1</accession>
<dbReference type="InterPro" id="IPR041670">
    <property type="entry name" value="Znf-CCHC_6"/>
</dbReference>
<dbReference type="GO" id="GO:0016251">
    <property type="term" value="F:RNA polymerase II general transcription initiation factor activity"/>
    <property type="evidence" value="ECO:0007669"/>
    <property type="project" value="InterPro"/>
</dbReference>